<name>E3FCR8_STIAD</name>
<dbReference type="KEGG" id="sur:STAUR_4788"/>
<proteinExistence type="predicted"/>
<dbReference type="Proteomes" id="UP000001351">
    <property type="component" value="Chromosome"/>
</dbReference>
<accession>E3FCR8</accession>
<sequence length="236" mass="25238">MTRVSPAEKARRVSREGAFQPCPRRRGWARPVPPMRNVALDSTAGQGSPVVIVSRRVVPMGRVHRILSVFRSWASACVSAVRRAHALGSCSGNMCVLLCFKEQDCPEGRRCNENSHCERGPRIGQRCEEPSDCQLGASCNAQKRCSKSCPVNGICGLEGYGCSPDGECVEACTQGPLEMAGLACETSLDCGRCGLCIPTNSRVKQCRQACESSLDCPNAGVCEKVGSSQQGACQLP</sequence>
<protein>
    <submittedName>
        <fullName evidence="2">Uncharacterized protein</fullName>
    </submittedName>
</protein>
<feature type="compositionally biased region" description="Basic and acidic residues" evidence="1">
    <location>
        <begin position="1"/>
        <end position="15"/>
    </location>
</feature>
<dbReference type="EMBL" id="CP002271">
    <property type="protein sequence ID" value="ADO72566.1"/>
    <property type="molecule type" value="Genomic_DNA"/>
</dbReference>
<feature type="region of interest" description="Disordered" evidence="1">
    <location>
        <begin position="1"/>
        <end position="28"/>
    </location>
</feature>
<evidence type="ECO:0000313" key="2">
    <source>
        <dbReference type="EMBL" id="ADO72566.1"/>
    </source>
</evidence>
<dbReference type="STRING" id="378806.STAUR_4788"/>
<evidence type="ECO:0000256" key="1">
    <source>
        <dbReference type="SAM" id="MobiDB-lite"/>
    </source>
</evidence>
<dbReference type="HOGENOM" id="CLU_1174856_0_0_7"/>
<reference evidence="2 3" key="1">
    <citation type="journal article" date="2011" name="Mol. Biol. Evol.">
        <title>Comparative genomic analysis of fruiting body formation in Myxococcales.</title>
        <authorList>
            <person name="Huntley S."/>
            <person name="Hamann N."/>
            <person name="Wegener-Feldbrugge S."/>
            <person name="Treuner-Lange A."/>
            <person name="Kube M."/>
            <person name="Reinhardt R."/>
            <person name="Klages S."/>
            <person name="Muller R."/>
            <person name="Ronning C.M."/>
            <person name="Nierman W.C."/>
            <person name="Sogaard-Andersen L."/>
        </authorList>
    </citation>
    <scope>NUCLEOTIDE SEQUENCE [LARGE SCALE GENOMIC DNA]</scope>
    <source>
        <strain evidence="2 3">DW4/3-1</strain>
    </source>
</reference>
<dbReference type="AlphaFoldDB" id="E3FCR8"/>
<evidence type="ECO:0000313" key="3">
    <source>
        <dbReference type="Proteomes" id="UP000001351"/>
    </source>
</evidence>
<gene>
    <name evidence="2" type="ordered locus">STAUR_4788</name>
</gene>
<organism evidence="2 3">
    <name type="scientific">Stigmatella aurantiaca (strain DW4/3-1)</name>
    <dbReference type="NCBI Taxonomy" id="378806"/>
    <lineage>
        <taxon>Bacteria</taxon>
        <taxon>Pseudomonadati</taxon>
        <taxon>Myxococcota</taxon>
        <taxon>Myxococcia</taxon>
        <taxon>Myxococcales</taxon>
        <taxon>Cystobacterineae</taxon>
        <taxon>Archangiaceae</taxon>
        <taxon>Stigmatella</taxon>
    </lineage>
</organism>
<keyword evidence="3" id="KW-1185">Reference proteome</keyword>